<feature type="region of interest" description="Disordered" evidence="1">
    <location>
        <begin position="1"/>
        <end position="90"/>
    </location>
</feature>
<feature type="compositionally biased region" description="Basic and acidic residues" evidence="1">
    <location>
        <begin position="46"/>
        <end position="59"/>
    </location>
</feature>
<accession>A0AAU7JBN6</accession>
<protein>
    <submittedName>
        <fullName evidence="2">Uncharacterized protein</fullName>
    </submittedName>
</protein>
<sequence length="90" mass="9417">MTVRDHNNRSEKQKGHVPLKQGETDRNEASQGHQGPERGGTQARSGADERHDGRGRQDGGGDGAGGAPRVQGQGGHPAHRDGGPGQHNSK</sequence>
<gene>
    <name evidence="2" type="ORF">ABEG18_17710</name>
</gene>
<dbReference type="EMBL" id="CP157484">
    <property type="protein sequence ID" value="XBO37550.1"/>
    <property type="molecule type" value="Genomic_DNA"/>
</dbReference>
<evidence type="ECO:0000256" key="1">
    <source>
        <dbReference type="SAM" id="MobiDB-lite"/>
    </source>
</evidence>
<reference evidence="2" key="1">
    <citation type="submission" date="2024-05" db="EMBL/GenBank/DDBJ databases">
        <authorList>
            <person name="Kim S."/>
            <person name="Heo J."/>
            <person name="Choi H."/>
            <person name="Choi Y."/>
            <person name="Kwon S.-W."/>
            <person name="Kim Y."/>
        </authorList>
    </citation>
    <scope>NUCLEOTIDE SEQUENCE</scope>
    <source>
        <strain evidence="2">KACC 23698</strain>
    </source>
</reference>
<dbReference type="AlphaFoldDB" id="A0AAU7JBN6"/>
<name>A0AAU7JBN6_9HYPH</name>
<organism evidence="2">
    <name type="scientific">Alsobacter sp. KACC 23698</name>
    <dbReference type="NCBI Taxonomy" id="3149229"/>
    <lineage>
        <taxon>Bacteria</taxon>
        <taxon>Pseudomonadati</taxon>
        <taxon>Pseudomonadota</taxon>
        <taxon>Alphaproteobacteria</taxon>
        <taxon>Hyphomicrobiales</taxon>
        <taxon>Alsobacteraceae</taxon>
        <taxon>Alsobacter</taxon>
    </lineage>
</organism>
<feature type="compositionally biased region" description="Basic and acidic residues" evidence="1">
    <location>
        <begin position="1"/>
        <end position="14"/>
    </location>
</feature>
<proteinExistence type="predicted"/>
<dbReference type="RefSeq" id="WP_406854372.1">
    <property type="nucleotide sequence ID" value="NZ_CP157484.1"/>
</dbReference>
<evidence type="ECO:0000313" key="2">
    <source>
        <dbReference type="EMBL" id="XBO37550.1"/>
    </source>
</evidence>